<comment type="subcellular location">
    <subcellularLocation>
        <location evidence="1">Cell envelope</location>
    </subcellularLocation>
</comment>
<dbReference type="PANTHER" id="PTHR30532">
    <property type="entry name" value="IRON III DICITRATE-BINDING PERIPLASMIC PROTEIN"/>
    <property type="match status" value="1"/>
</dbReference>
<dbReference type="CDD" id="cd01140">
    <property type="entry name" value="FatB"/>
    <property type="match status" value="1"/>
</dbReference>
<gene>
    <name evidence="7" type="ORF">FB460_0276</name>
</gene>
<proteinExistence type="inferred from homology"/>
<accession>A0A542ZQH0</accession>
<dbReference type="SUPFAM" id="SSF53807">
    <property type="entry name" value="Helical backbone' metal receptor"/>
    <property type="match status" value="1"/>
</dbReference>
<dbReference type="GO" id="GO:1901678">
    <property type="term" value="P:iron coordination entity transport"/>
    <property type="evidence" value="ECO:0007669"/>
    <property type="project" value="UniProtKB-ARBA"/>
</dbReference>
<evidence type="ECO:0000313" key="8">
    <source>
        <dbReference type="Proteomes" id="UP000316196"/>
    </source>
</evidence>
<evidence type="ECO:0000256" key="3">
    <source>
        <dbReference type="ARBA" id="ARBA00022448"/>
    </source>
</evidence>
<dbReference type="InterPro" id="IPR051313">
    <property type="entry name" value="Bact_iron-sidero_bind"/>
</dbReference>
<feature type="chain" id="PRO_5038598494" evidence="5">
    <location>
        <begin position="29"/>
        <end position="313"/>
    </location>
</feature>
<dbReference type="OrthoDB" id="9793175at2"/>
<evidence type="ECO:0000256" key="5">
    <source>
        <dbReference type="SAM" id="SignalP"/>
    </source>
</evidence>
<dbReference type="InterPro" id="IPR002491">
    <property type="entry name" value="ABC_transptr_periplasmic_BD"/>
</dbReference>
<dbReference type="InterPro" id="IPR033870">
    <property type="entry name" value="FatB"/>
</dbReference>
<reference evidence="7 8" key="1">
    <citation type="submission" date="2019-06" db="EMBL/GenBank/DDBJ databases">
        <title>Sequencing the genomes of 1000 actinobacteria strains.</title>
        <authorList>
            <person name="Klenk H.-P."/>
        </authorList>
    </citation>
    <scope>NUCLEOTIDE SEQUENCE [LARGE SCALE GENOMIC DNA]</scope>
    <source>
        <strain evidence="7 8">DSM 8251</strain>
    </source>
</reference>
<organism evidence="7 8">
    <name type="scientific">Propioniferax innocua</name>
    <dbReference type="NCBI Taxonomy" id="1753"/>
    <lineage>
        <taxon>Bacteria</taxon>
        <taxon>Bacillati</taxon>
        <taxon>Actinomycetota</taxon>
        <taxon>Actinomycetes</taxon>
        <taxon>Propionibacteriales</taxon>
        <taxon>Propionibacteriaceae</taxon>
        <taxon>Propioniferax</taxon>
    </lineage>
</organism>
<comment type="similarity">
    <text evidence="2">Belongs to the bacterial solute-binding protein 8 family.</text>
</comment>
<protein>
    <submittedName>
        <fullName evidence="7">Iron complex transport system substrate-binding protein</fullName>
    </submittedName>
</protein>
<sequence length="313" mass="32894">MKRTLGLVATIMALLLGLSGCGSNGASGGETGSGKITVQDSHGEVSLDKVPERIVVMDFGALDTLKALGMGDRVVGIPQGGTVPPHLEEFAGEGVENVGSPKEPDMEAINRAKPDLVVVGGRQADFYEDINKVFPTLDVSYDKGMDAIEATEYQADLLGQATGTSEVADQKVEAMKDDAEKKEDVLEDQTALVVMTTGGKVSLHGEESRFGLVHSLLGAEPAVENISTDKHGQPASFEALAKADPDIMFVVDRDSVVSGGGENAEVLLDNDLVNGTKAAKNDKMVYLDASRWYLTATGLENVPAMLDQASSVA</sequence>
<evidence type="ECO:0000256" key="4">
    <source>
        <dbReference type="ARBA" id="ARBA00022729"/>
    </source>
</evidence>
<dbReference type="PANTHER" id="PTHR30532:SF28">
    <property type="entry name" value="PETROBACTIN-BINDING PROTEIN YCLQ"/>
    <property type="match status" value="1"/>
</dbReference>
<dbReference type="EMBL" id="VFOR01000001">
    <property type="protein sequence ID" value="TQL62499.1"/>
    <property type="molecule type" value="Genomic_DNA"/>
</dbReference>
<dbReference type="PROSITE" id="PS50983">
    <property type="entry name" value="FE_B12_PBP"/>
    <property type="match status" value="1"/>
</dbReference>
<evidence type="ECO:0000313" key="7">
    <source>
        <dbReference type="EMBL" id="TQL62499.1"/>
    </source>
</evidence>
<dbReference type="Pfam" id="PF01497">
    <property type="entry name" value="Peripla_BP_2"/>
    <property type="match status" value="1"/>
</dbReference>
<comment type="caution">
    <text evidence="7">The sequence shown here is derived from an EMBL/GenBank/DDBJ whole genome shotgun (WGS) entry which is preliminary data.</text>
</comment>
<dbReference type="Gene3D" id="3.40.50.1980">
    <property type="entry name" value="Nitrogenase molybdenum iron protein domain"/>
    <property type="match status" value="2"/>
</dbReference>
<evidence type="ECO:0000259" key="6">
    <source>
        <dbReference type="PROSITE" id="PS50983"/>
    </source>
</evidence>
<keyword evidence="8" id="KW-1185">Reference proteome</keyword>
<name>A0A542ZQH0_9ACTN</name>
<feature type="domain" description="Fe/B12 periplasmic-binding" evidence="6">
    <location>
        <begin position="53"/>
        <end position="313"/>
    </location>
</feature>
<dbReference type="Proteomes" id="UP000316196">
    <property type="component" value="Unassembled WGS sequence"/>
</dbReference>
<dbReference type="RefSeq" id="WP_142092335.1">
    <property type="nucleotide sequence ID" value="NZ_BAAAMD010000003.1"/>
</dbReference>
<keyword evidence="4 5" id="KW-0732">Signal</keyword>
<feature type="signal peptide" evidence="5">
    <location>
        <begin position="1"/>
        <end position="28"/>
    </location>
</feature>
<keyword evidence="3" id="KW-0813">Transport</keyword>
<evidence type="ECO:0000256" key="2">
    <source>
        <dbReference type="ARBA" id="ARBA00008814"/>
    </source>
</evidence>
<dbReference type="AlphaFoldDB" id="A0A542ZQH0"/>
<dbReference type="GO" id="GO:0030288">
    <property type="term" value="C:outer membrane-bounded periplasmic space"/>
    <property type="evidence" value="ECO:0007669"/>
    <property type="project" value="TreeGrafter"/>
</dbReference>
<evidence type="ECO:0000256" key="1">
    <source>
        <dbReference type="ARBA" id="ARBA00004196"/>
    </source>
</evidence>
<dbReference type="PROSITE" id="PS51257">
    <property type="entry name" value="PROKAR_LIPOPROTEIN"/>
    <property type="match status" value="1"/>
</dbReference>